<evidence type="ECO:0000256" key="1">
    <source>
        <dbReference type="SAM" id="MobiDB-lite"/>
    </source>
</evidence>
<accession>A0ABP0XCT8</accession>
<proteinExistence type="predicted"/>
<feature type="region of interest" description="Disordered" evidence="1">
    <location>
        <begin position="162"/>
        <end position="189"/>
    </location>
</feature>
<evidence type="ECO:0000313" key="3">
    <source>
        <dbReference type="Proteomes" id="UP001497444"/>
    </source>
</evidence>
<name>A0ABP0XCT8_9BRYO</name>
<dbReference type="PANTHER" id="PTHR46284">
    <property type="entry name" value="PROTEIN KINESIN LIGHT CHAIN-RELATED 3"/>
    <property type="match status" value="1"/>
</dbReference>
<reference evidence="2" key="1">
    <citation type="submission" date="2024-02" db="EMBL/GenBank/DDBJ databases">
        <authorList>
            <consortium name="ELIXIR-Norway"/>
            <consortium name="Elixir Norway"/>
        </authorList>
    </citation>
    <scope>NUCLEOTIDE SEQUENCE</scope>
</reference>
<keyword evidence="3" id="KW-1185">Reference proteome</keyword>
<gene>
    <name evidence="2" type="ORF">CSSPJE1EN1_LOCUS22402</name>
</gene>
<organism evidence="2 3">
    <name type="scientific">Sphagnum jensenii</name>
    <dbReference type="NCBI Taxonomy" id="128206"/>
    <lineage>
        <taxon>Eukaryota</taxon>
        <taxon>Viridiplantae</taxon>
        <taxon>Streptophyta</taxon>
        <taxon>Embryophyta</taxon>
        <taxon>Bryophyta</taxon>
        <taxon>Sphagnophytina</taxon>
        <taxon>Sphagnopsida</taxon>
        <taxon>Sphagnales</taxon>
        <taxon>Sphagnaceae</taxon>
        <taxon>Sphagnum</taxon>
    </lineage>
</organism>
<evidence type="ECO:0008006" key="4">
    <source>
        <dbReference type="Google" id="ProtNLM"/>
    </source>
</evidence>
<dbReference type="SMART" id="SM00028">
    <property type="entry name" value="TPR"/>
    <property type="match status" value="8"/>
</dbReference>
<dbReference type="InterPro" id="IPR011990">
    <property type="entry name" value="TPR-like_helical_dom_sf"/>
</dbReference>
<dbReference type="Gene3D" id="1.25.40.10">
    <property type="entry name" value="Tetratricopeptide repeat domain"/>
    <property type="match status" value="3"/>
</dbReference>
<evidence type="ECO:0000313" key="2">
    <source>
        <dbReference type="EMBL" id="CAK9276924.1"/>
    </source>
</evidence>
<dbReference type="Pfam" id="PF13374">
    <property type="entry name" value="TPR_10"/>
    <property type="match status" value="2"/>
</dbReference>
<dbReference type="Pfam" id="PF13424">
    <property type="entry name" value="TPR_12"/>
    <property type="match status" value="2"/>
</dbReference>
<dbReference type="InterPro" id="IPR019734">
    <property type="entry name" value="TPR_rpt"/>
</dbReference>
<dbReference type="PANTHER" id="PTHR46284:SF5">
    <property type="entry name" value="PROTEIN KINESIN LIGHT CHAIN-RELATED 3"/>
    <property type="match status" value="1"/>
</dbReference>
<dbReference type="EMBL" id="OZ020103">
    <property type="protein sequence ID" value="CAK9276924.1"/>
    <property type="molecule type" value="Genomic_DNA"/>
</dbReference>
<dbReference type="SUPFAM" id="SSF48452">
    <property type="entry name" value="TPR-like"/>
    <property type="match status" value="3"/>
</dbReference>
<protein>
    <recommendedName>
        <fullName evidence="4">Kinesin light chain</fullName>
    </recommendedName>
</protein>
<sequence length="752" mass="82853">MSSPGRRASSLLISGYRWVYLGICDDTVLSLNRAFCSGGIYGQTKHDLNALSICSCFGHGKIAVHEEKLAETIVGNQRASSWSVMFSTRDESQQKITLGTRMAVGVRKKLTAYVCNGHVDPCGTRNWGLTHHTSSCRIWGSLRIGNELWRRHYSAQILGEPEAAPSRTSSLEQPLQHLESGGGKEPTVDVTQTSQKDQLLDHDSVVIEAQDELIADDEETEKEKVLDGALWEELNKRIQEAQQTKGESMSVMKLEEMLRHLQADAHPQDPRIASVALRLGQEYDSSGESPDKVLRYGQQALQVLKTSSISDPLETAMCYHLIASAHNKLGHHDVSLANLKHALRIIQKHEGPEYGPIMFAVHFLLGDTFAALGKHDESLHHYSKGLSVQETFLEPGHPHLASSYRQVGEAFTQVMRFDDAKTLAKKALESHLKIHGEGSVEEAIDRRLLSVIYSGLEDHEKALEEQLLVRKILKERNIGSETVFVEISTADTQITLGKFDDAIASLQSALSQMAEDSPMRSLATVNLAKAYAGLGKMEQARSYCSMAMDIVNNRSKGLAAKDPHALAVAEAFTELSAIYEQMNQPEEAIGLLKRALIVFAEIPEQKNAAAGTQAQVGLLLINNGQLEAALPHLEDAVEKLRQSFGDNHFSLGLVLNHLGVAHLELGHPVKALKILEEAKEILSKAYGPSHSDTLGSYESLVNVYSKLGRYEEAIACARHIVSGLKEQGNEDAFLEAQRKLQILEDQKARNAK</sequence>
<dbReference type="Proteomes" id="UP001497444">
    <property type="component" value="Chromosome 8"/>
</dbReference>
<dbReference type="Pfam" id="PF13432">
    <property type="entry name" value="TPR_16"/>
    <property type="match status" value="1"/>
</dbReference>